<reference evidence="1" key="2">
    <citation type="submission" date="2014-06" db="EMBL/GenBank/DDBJ databases">
        <title>Draft genome sequence of Clostridium ramosum(DSM 1402).</title>
        <authorList>
            <person name="Sudarsanam P."/>
            <person name="Ley R."/>
            <person name="Guruge J."/>
            <person name="Turnbaugh P.J."/>
            <person name="Mahowald M."/>
            <person name="Liep D."/>
            <person name="Gordon J."/>
        </authorList>
    </citation>
    <scope>NUCLEOTIDE SEQUENCE</scope>
    <source>
        <strain evidence="1">DSM 1402</strain>
    </source>
</reference>
<name>B0N977_9FIRM</name>
<accession>B0N977</accession>
<dbReference type="Proteomes" id="UP000005798">
    <property type="component" value="Unassembled WGS sequence"/>
</dbReference>
<evidence type="ECO:0000313" key="2">
    <source>
        <dbReference type="Proteomes" id="UP000005798"/>
    </source>
</evidence>
<comment type="caution">
    <text evidence="1">The sequence shown here is derived from an EMBL/GenBank/DDBJ whole genome shotgun (WGS) entry which is preliminary data.</text>
</comment>
<sequence length="41" mass="4539">MTLYGKSQLCSKIGILFFHGSPGSGAHALMQLSPFQELEKW</sequence>
<reference evidence="1" key="1">
    <citation type="submission" date="2007-11" db="EMBL/GenBank/DDBJ databases">
        <authorList>
            <person name="Fulton L."/>
            <person name="Clifton S."/>
            <person name="Fulton B."/>
            <person name="Xu J."/>
            <person name="Minx P."/>
            <person name="Pepin K.H."/>
            <person name="Johnson M."/>
            <person name="Thiruvilangam P."/>
            <person name="Bhonagiri V."/>
            <person name="Nash W.E."/>
            <person name="Mardis E.R."/>
            <person name="Wilson R.K."/>
        </authorList>
    </citation>
    <scope>NUCLEOTIDE SEQUENCE [LARGE SCALE GENOMIC DNA]</scope>
    <source>
        <strain evidence="1">DSM 1402</strain>
    </source>
</reference>
<gene>
    <name evidence="1" type="ORF">CLORAM_03208</name>
</gene>
<keyword evidence="2" id="KW-1185">Reference proteome</keyword>
<evidence type="ECO:0008006" key="3">
    <source>
        <dbReference type="Google" id="ProtNLM"/>
    </source>
</evidence>
<evidence type="ECO:0000313" key="1">
    <source>
        <dbReference type="EMBL" id="EDS17234.1"/>
    </source>
</evidence>
<organism evidence="1 2">
    <name type="scientific">Thomasclavelia ramosa DSM 1402</name>
    <dbReference type="NCBI Taxonomy" id="445974"/>
    <lineage>
        <taxon>Bacteria</taxon>
        <taxon>Bacillati</taxon>
        <taxon>Bacillota</taxon>
        <taxon>Erysipelotrichia</taxon>
        <taxon>Erysipelotrichales</taxon>
        <taxon>Coprobacillaceae</taxon>
        <taxon>Thomasclavelia</taxon>
    </lineage>
</organism>
<dbReference type="HOGENOM" id="CLU_3269810_0_0_9"/>
<dbReference type="EMBL" id="ABFX02000013">
    <property type="protein sequence ID" value="EDS17234.1"/>
    <property type="molecule type" value="Genomic_DNA"/>
</dbReference>
<dbReference type="AlphaFoldDB" id="B0N977"/>
<proteinExistence type="predicted"/>
<protein>
    <recommendedName>
        <fullName evidence="3">Alpha/beta hydrolase</fullName>
    </recommendedName>
</protein>